<dbReference type="EMBL" id="OX465081">
    <property type="protein sequence ID" value="CAI9285131.1"/>
    <property type="molecule type" value="Genomic_DNA"/>
</dbReference>
<evidence type="ECO:0000313" key="2">
    <source>
        <dbReference type="Proteomes" id="UP001177003"/>
    </source>
</evidence>
<dbReference type="AlphaFoldDB" id="A0AA36E6Q9"/>
<accession>A0AA36E6Q9</accession>
<evidence type="ECO:0000313" key="1">
    <source>
        <dbReference type="EMBL" id="CAI9285131.1"/>
    </source>
</evidence>
<protein>
    <submittedName>
        <fullName evidence="1">Uncharacterized protein</fullName>
    </submittedName>
</protein>
<reference evidence="1" key="1">
    <citation type="submission" date="2023-04" db="EMBL/GenBank/DDBJ databases">
        <authorList>
            <person name="Vijverberg K."/>
            <person name="Xiong W."/>
            <person name="Schranz E."/>
        </authorList>
    </citation>
    <scope>NUCLEOTIDE SEQUENCE</scope>
</reference>
<sequence>MTLQSKVQGRSTPKEESVGGWVVADCQEGIDGASRSPGTMEVEVIRVKIGTTLNWKETELRDAALEGDDRIVGRKREEGHRLCRTWMKTDDRSPVARSEKDDRLWVVVVSGERRGHGSFFFFGCVFSRANLELKALIIFFVTILLI</sequence>
<keyword evidence="2" id="KW-1185">Reference proteome</keyword>
<name>A0AA36E6Q9_LACSI</name>
<gene>
    <name evidence="1" type="ORF">LSALG_LOCUS24619</name>
</gene>
<organism evidence="1 2">
    <name type="scientific">Lactuca saligna</name>
    <name type="common">Willowleaf lettuce</name>
    <dbReference type="NCBI Taxonomy" id="75948"/>
    <lineage>
        <taxon>Eukaryota</taxon>
        <taxon>Viridiplantae</taxon>
        <taxon>Streptophyta</taxon>
        <taxon>Embryophyta</taxon>
        <taxon>Tracheophyta</taxon>
        <taxon>Spermatophyta</taxon>
        <taxon>Magnoliopsida</taxon>
        <taxon>eudicotyledons</taxon>
        <taxon>Gunneridae</taxon>
        <taxon>Pentapetalae</taxon>
        <taxon>asterids</taxon>
        <taxon>campanulids</taxon>
        <taxon>Asterales</taxon>
        <taxon>Asteraceae</taxon>
        <taxon>Cichorioideae</taxon>
        <taxon>Cichorieae</taxon>
        <taxon>Lactucinae</taxon>
        <taxon>Lactuca</taxon>
    </lineage>
</organism>
<proteinExistence type="predicted"/>
<dbReference type="Proteomes" id="UP001177003">
    <property type="component" value="Chromosome 5"/>
</dbReference>